<dbReference type="AlphaFoldDB" id="A0A063YJW1"/>
<dbReference type="Proteomes" id="UP000294882">
    <property type="component" value="Unassembled WGS sequence"/>
</dbReference>
<dbReference type="RefSeq" id="WP_036444580.1">
    <property type="nucleotide sequence ID" value="NZ_JAQRBC010000007.1"/>
</dbReference>
<reference evidence="1 2" key="1">
    <citation type="submission" date="2019-03" db="EMBL/GenBank/DDBJ databases">
        <title>Genomic Encyclopedia of Archaeal and Bacterial Type Strains, Phase II (KMG-II): from individual species to whole genera.</title>
        <authorList>
            <person name="Goeker M."/>
        </authorList>
    </citation>
    <scope>NUCLEOTIDE SEQUENCE [LARGE SCALE GENOMIC DNA]</scope>
    <source>
        <strain evidence="1 2">ATCC 25591</strain>
    </source>
</reference>
<protein>
    <submittedName>
        <fullName evidence="1">Uncharacterized protein</fullName>
    </submittedName>
</protein>
<accession>A0A063YJW1</accession>
<evidence type="ECO:0000313" key="1">
    <source>
        <dbReference type="EMBL" id="TDU98182.1"/>
    </source>
</evidence>
<gene>
    <name evidence="1" type="ORF">JN03_0206</name>
</gene>
<name>A0A063YJW1_9BACT</name>
<sequence length="152" mass="17422">MKKILLSLPIIAITSLPLISVKCENRFQKVAQLNSSQVEEIKNQIQFEITLEGKKKYIIDTNYDYTNLNKFIAEKNNEYVHSGKFRFLPNDKDFKKIITLSFPDVNSLFYGHNLTITFSKDQTGIPILLWEVGCEAYGKEGEGQIKLEGAQK</sequence>
<proteinExistence type="predicted"/>
<organism evidence="1 2">
    <name type="scientific">Metamycoplasma hyosynoviae</name>
    <dbReference type="NCBI Taxonomy" id="29559"/>
    <lineage>
        <taxon>Bacteria</taxon>
        <taxon>Bacillati</taxon>
        <taxon>Mycoplasmatota</taxon>
        <taxon>Mycoplasmoidales</taxon>
        <taxon>Metamycoplasmataceae</taxon>
        <taxon>Metamycoplasma</taxon>
    </lineage>
</organism>
<evidence type="ECO:0000313" key="2">
    <source>
        <dbReference type="Proteomes" id="UP000294882"/>
    </source>
</evidence>
<comment type="caution">
    <text evidence="1">The sequence shown here is derived from an EMBL/GenBank/DDBJ whole genome shotgun (WGS) entry which is preliminary data.</text>
</comment>
<dbReference type="STRING" id="29559.NPL3_01555"/>
<dbReference type="EMBL" id="SOCH01000002">
    <property type="protein sequence ID" value="TDU98182.1"/>
    <property type="molecule type" value="Genomic_DNA"/>
</dbReference>